<feature type="transmembrane region" description="Helical" evidence="10">
    <location>
        <begin position="277"/>
        <end position="298"/>
    </location>
</feature>
<evidence type="ECO:0000256" key="5">
    <source>
        <dbReference type="ARBA" id="ARBA00022692"/>
    </source>
</evidence>
<accession>A0A9X2AA24</accession>
<reference evidence="11" key="1">
    <citation type="submission" date="2022-03" db="EMBL/GenBank/DDBJ databases">
        <title>Gramella crocea sp. nov., isolated from activated sludge of a seafood processing plant.</title>
        <authorList>
            <person name="Zhang X."/>
        </authorList>
    </citation>
    <scope>NUCLEOTIDE SEQUENCE</scope>
    <source>
        <strain evidence="11">YJ019</strain>
    </source>
</reference>
<dbReference type="InterPro" id="IPR050222">
    <property type="entry name" value="MATE_MdtK"/>
</dbReference>
<feature type="transmembrane region" description="Helical" evidence="10">
    <location>
        <begin position="94"/>
        <end position="116"/>
    </location>
</feature>
<feature type="transmembrane region" description="Helical" evidence="10">
    <location>
        <begin position="413"/>
        <end position="435"/>
    </location>
</feature>
<keyword evidence="6 10" id="KW-1133">Transmembrane helix</keyword>
<dbReference type="InterPro" id="IPR002528">
    <property type="entry name" value="MATE_fam"/>
</dbReference>
<dbReference type="NCBIfam" id="TIGR00797">
    <property type="entry name" value="matE"/>
    <property type="match status" value="1"/>
</dbReference>
<dbReference type="CDD" id="cd13131">
    <property type="entry name" value="MATE_NorM_like"/>
    <property type="match status" value="1"/>
</dbReference>
<keyword evidence="8 10" id="KW-0472">Membrane</keyword>
<dbReference type="RefSeq" id="WP_240711760.1">
    <property type="nucleotide sequence ID" value="NZ_JAKVTV010000001.1"/>
</dbReference>
<feature type="transmembrane region" description="Helical" evidence="10">
    <location>
        <begin position="357"/>
        <end position="378"/>
    </location>
</feature>
<dbReference type="GO" id="GO:0006811">
    <property type="term" value="P:monoatomic ion transport"/>
    <property type="evidence" value="ECO:0007669"/>
    <property type="project" value="UniProtKB-KW"/>
</dbReference>
<evidence type="ECO:0000256" key="4">
    <source>
        <dbReference type="ARBA" id="ARBA00022475"/>
    </source>
</evidence>
<feature type="transmembrane region" description="Helical" evidence="10">
    <location>
        <begin position="53"/>
        <end position="74"/>
    </location>
</feature>
<dbReference type="GO" id="GO:0042910">
    <property type="term" value="F:xenobiotic transmembrane transporter activity"/>
    <property type="evidence" value="ECO:0007669"/>
    <property type="project" value="InterPro"/>
</dbReference>
<evidence type="ECO:0000313" key="11">
    <source>
        <dbReference type="EMBL" id="MCH4821623.1"/>
    </source>
</evidence>
<evidence type="ECO:0000256" key="3">
    <source>
        <dbReference type="ARBA" id="ARBA00022449"/>
    </source>
</evidence>
<gene>
    <name evidence="11" type="ORF">ML462_00420</name>
</gene>
<dbReference type="EMBL" id="JAKVTV010000001">
    <property type="protein sequence ID" value="MCH4821623.1"/>
    <property type="molecule type" value="Genomic_DNA"/>
</dbReference>
<dbReference type="GO" id="GO:0005886">
    <property type="term" value="C:plasma membrane"/>
    <property type="evidence" value="ECO:0007669"/>
    <property type="project" value="UniProtKB-SubCell"/>
</dbReference>
<evidence type="ECO:0000313" key="12">
    <source>
        <dbReference type="Proteomes" id="UP001139226"/>
    </source>
</evidence>
<keyword evidence="7" id="KW-0406">Ion transport</keyword>
<dbReference type="PANTHER" id="PTHR43298:SF2">
    <property type="entry name" value="FMN_FAD EXPORTER YEEO-RELATED"/>
    <property type="match status" value="1"/>
</dbReference>
<feature type="transmembrane region" description="Helical" evidence="10">
    <location>
        <begin position="319"/>
        <end position="337"/>
    </location>
</feature>
<feature type="transmembrane region" description="Helical" evidence="10">
    <location>
        <begin position="193"/>
        <end position="213"/>
    </location>
</feature>
<keyword evidence="2" id="KW-0813">Transport</keyword>
<evidence type="ECO:0000256" key="1">
    <source>
        <dbReference type="ARBA" id="ARBA00004651"/>
    </source>
</evidence>
<evidence type="ECO:0000256" key="8">
    <source>
        <dbReference type="ARBA" id="ARBA00023136"/>
    </source>
</evidence>
<evidence type="ECO:0000256" key="6">
    <source>
        <dbReference type="ARBA" id="ARBA00022989"/>
    </source>
</evidence>
<dbReference type="Pfam" id="PF01554">
    <property type="entry name" value="MatE"/>
    <property type="match status" value="2"/>
</dbReference>
<comment type="caution">
    <text evidence="11">The sequence shown here is derived from an EMBL/GenBank/DDBJ whole genome shotgun (WGS) entry which is preliminary data.</text>
</comment>
<keyword evidence="4" id="KW-1003">Cell membrane</keyword>
<name>A0A9X2AA24_9FLAO</name>
<organism evidence="11 12">
    <name type="scientific">Christiangramia lutea</name>
    <dbReference type="NCBI Taxonomy" id="1607951"/>
    <lineage>
        <taxon>Bacteria</taxon>
        <taxon>Pseudomonadati</taxon>
        <taxon>Bacteroidota</taxon>
        <taxon>Flavobacteriia</taxon>
        <taxon>Flavobacteriales</taxon>
        <taxon>Flavobacteriaceae</taxon>
        <taxon>Christiangramia</taxon>
    </lineage>
</organism>
<dbReference type="AlphaFoldDB" id="A0A9X2AA24"/>
<feature type="transmembrane region" description="Helical" evidence="10">
    <location>
        <begin position="128"/>
        <end position="148"/>
    </location>
</feature>
<comment type="subcellular location">
    <subcellularLocation>
        <location evidence="1">Cell membrane</location>
        <topology evidence="1">Multi-pass membrane protein</topology>
    </subcellularLocation>
</comment>
<evidence type="ECO:0000256" key="7">
    <source>
        <dbReference type="ARBA" id="ARBA00023065"/>
    </source>
</evidence>
<protein>
    <recommendedName>
        <fullName evidence="9">Multidrug-efflux transporter</fullName>
    </recommendedName>
</protein>
<keyword evidence="12" id="KW-1185">Reference proteome</keyword>
<evidence type="ECO:0000256" key="2">
    <source>
        <dbReference type="ARBA" id="ARBA00022448"/>
    </source>
</evidence>
<feature type="transmembrane region" description="Helical" evidence="10">
    <location>
        <begin position="390"/>
        <end position="407"/>
    </location>
</feature>
<keyword evidence="5 10" id="KW-0812">Transmembrane</keyword>
<dbReference type="InterPro" id="IPR048279">
    <property type="entry name" value="MdtK-like"/>
</dbReference>
<evidence type="ECO:0000256" key="9">
    <source>
        <dbReference type="ARBA" id="ARBA00031636"/>
    </source>
</evidence>
<feature type="transmembrane region" description="Helical" evidence="10">
    <location>
        <begin position="16"/>
        <end position="33"/>
    </location>
</feature>
<feature type="transmembrane region" description="Helical" evidence="10">
    <location>
        <begin position="160"/>
        <end position="187"/>
    </location>
</feature>
<proteinExistence type="predicted"/>
<feature type="transmembrane region" description="Helical" evidence="10">
    <location>
        <begin position="239"/>
        <end position="265"/>
    </location>
</feature>
<dbReference type="Proteomes" id="UP001139226">
    <property type="component" value="Unassembled WGS sequence"/>
</dbReference>
<evidence type="ECO:0000256" key="10">
    <source>
        <dbReference type="SAM" id="Phobius"/>
    </source>
</evidence>
<dbReference type="PIRSF" id="PIRSF006603">
    <property type="entry name" value="DinF"/>
    <property type="match status" value="1"/>
</dbReference>
<dbReference type="PANTHER" id="PTHR43298">
    <property type="entry name" value="MULTIDRUG RESISTANCE PROTEIN NORM-RELATED"/>
    <property type="match status" value="1"/>
</dbReference>
<sequence>MQLTAYTKEFKKNLNIAYPVMLGQLGHVMVGLVDNLMIGRLGAAPLAAVSLGNALVFITMSLGIGFSFAITPLIAEADGADDLEGGRSYFHHGLILSSLSGLFLFIMLLIAKPLLYYLDQPPEVVELAIPYLNIVAFSMLPLMAFQAFKQFADGLSQTRYSMYATLLSNVVNVVFNYLLIYGIWIFPRLELEGAAIGTLISRFFMLWFIWEILRRKSKFVEYFKWSKKEMIKWTIFKRLLALGFPTALQMFFEVAIFTATVFLAGNLGTNPQAANQIALNLASMTFMIAVGLGVTATIRVGNQVGLKAYRELRRISFSIFLLVFLIMGVFALLFILLKDILPGFYIDNFEVVNLAAQLLIVAAVFQLSDGMQVVILGALRGLQDVKLPTLICFIAYWVIGFPVSYYFGQPERMGSMGIWMGLLAGLTSSALLLYFRFNYLSRKLIRTKEPLIA</sequence>
<keyword evidence="3" id="KW-0050">Antiport</keyword>
<dbReference type="GO" id="GO:0015297">
    <property type="term" value="F:antiporter activity"/>
    <property type="evidence" value="ECO:0007669"/>
    <property type="project" value="UniProtKB-KW"/>
</dbReference>